<gene>
    <name evidence="3" type="ORF">K6753_01895</name>
</gene>
<keyword evidence="1" id="KW-0812">Transmembrane</keyword>
<evidence type="ECO:0000259" key="2">
    <source>
        <dbReference type="Pfam" id="PF02517"/>
    </source>
</evidence>
<dbReference type="GO" id="GO:0008237">
    <property type="term" value="F:metallopeptidase activity"/>
    <property type="evidence" value="ECO:0007669"/>
    <property type="project" value="UniProtKB-KW"/>
</dbReference>
<name>A0ABS7T346_9GAMM</name>
<dbReference type="InterPro" id="IPR003675">
    <property type="entry name" value="Rce1/LyrA-like_dom"/>
</dbReference>
<keyword evidence="3" id="KW-0482">Metalloprotease</keyword>
<feature type="transmembrane region" description="Helical" evidence="1">
    <location>
        <begin position="207"/>
        <end position="227"/>
    </location>
</feature>
<dbReference type="Pfam" id="PF02517">
    <property type="entry name" value="Rce1-like"/>
    <property type="match status" value="1"/>
</dbReference>
<organism evidence="3 4">
    <name type="scientific">Novilysobacter selenitireducens</name>
    <dbReference type="NCBI Taxonomy" id="2872639"/>
    <lineage>
        <taxon>Bacteria</taxon>
        <taxon>Pseudomonadati</taxon>
        <taxon>Pseudomonadota</taxon>
        <taxon>Gammaproteobacteria</taxon>
        <taxon>Lysobacterales</taxon>
        <taxon>Lysobacteraceae</taxon>
        <taxon>Novilysobacter</taxon>
    </lineage>
</organism>
<proteinExistence type="predicted"/>
<evidence type="ECO:0000313" key="4">
    <source>
        <dbReference type="Proteomes" id="UP001430954"/>
    </source>
</evidence>
<feature type="transmembrane region" description="Helical" evidence="1">
    <location>
        <begin position="182"/>
        <end position="200"/>
    </location>
</feature>
<keyword evidence="1" id="KW-0472">Membrane</keyword>
<feature type="transmembrane region" description="Helical" evidence="1">
    <location>
        <begin position="256"/>
        <end position="274"/>
    </location>
</feature>
<feature type="domain" description="CAAX prenyl protease 2/Lysostaphin resistance protein A-like" evidence="2">
    <location>
        <begin position="122"/>
        <end position="217"/>
    </location>
</feature>
<dbReference type="EMBL" id="JAINZW010000001">
    <property type="protein sequence ID" value="MBZ4038288.1"/>
    <property type="molecule type" value="Genomic_DNA"/>
</dbReference>
<keyword evidence="4" id="KW-1185">Reference proteome</keyword>
<feature type="transmembrane region" description="Helical" evidence="1">
    <location>
        <begin position="119"/>
        <end position="137"/>
    </location>
</feature>
<reference evidence="3 4" key="1">
    <citation type="submission" date="2021-09" db="EMBL/GenBank/DDBJ databases">
        <title>Lysobacter sp. 13A isolated from the river sediment.</title>
        <authorList>
            <person name="Liu H."/>
            <person name="Li S."/>
            <person name="Mao S."/>
        </authorList>
    </citation>
    <scope>NUCLEOTIDE SEQUENCE [LARGE SCALE GENOMIC DNA]</scope>
    <source>
        <strain evidence="3 4">13A</strain>
    </source>
</reference>
<keyword evidence="3" id="KW-0378">Hydrolase</keyword>
<accession>A0ABS7T346</accession>
<keyword evidence="1" id="KW-1133">Transmembrane helix</keyword>
<dbReference type="Proteomes" id="UP001430954">
    <property type="component" value="Unassembled WGS sequence"/>
</dbReference>
<dbReference type="PANTHER" id="PTHR39430">
    <property type="entry name" value="MEMBRANE-ASSOCIATED PROTEASE-RELATED"/>
    <property type="match status" value="1"/>
</dbReference>
<keyword evidence="3" id="KW-0645">Protease</keyword>
<evidence type="ECO:0000313" key="3">
    <source>
        <dbReference type="EMBL" id="MBZ4038288.1"/>
    </source>
</evidence>
<dbReference type="PANTHER" id="PTHR39430:SF1">
    <property type="entry name" value="PROTEASE"/>
    <property type="match status" value="1"/>
</dbReference>
<feature type="transmembrane region" description="Helical" evidence="1">
    <location>
        <begin position="15"/>
        <end position="34"/>
    </location>
</feature>
<protein>
    <submittedName>
        <fullName evidence="3">CPBP family intramembrane metalloprotease</fullName>
    </submittedName>
</protein>
<feature type="transmembrane region" description="Helical" evidence="1">
    <location>
        <begin position="46"/>
        <end position="66"/>
    </location>
</feature>
<feature type="transmembrane region" description="Helical" evidence="1">
    <location>
        <begin position="149"/>
        <end position="170"/>
    </location>
</feature>
<dbReference type="RefSeq" id="WP_223674484.1">
    <property type="nucleotide sequence ID" value="NZ_JAINZW010000001.1"/>
</dbReference>
<evidence type="ECO:0000256" key="1">
    <source>
        <dbReference type="SAM" id="Phobius"/>
    </source>
</evidence>
<sequence>MNLLRGTDHRLRNGWWMLIFIGFVVLTRFAYGPVTRGLRDLGLTDAWLEPMPFLFILLATWAVLRLRKEPLSSVGFQLGRPWFRQAALGLALGVGSLLLAVLLIRMFGGVTLHLDPQRSGLALAYGLYVFLFVSLFEETLFRGFLFQRLVAGAGIWVAQLAFALLFAIGHWDNPGMDDATKVVASIELGLAAVLLGLAYLRTRSLALPIGIHLGWNWAQGYVFGFGVSGTEHPGWWQPVFQGAPQWLSGGEFGPEASVFGIFVDLLLIGLLWRWKGLATPPARAPVEPAADAVAVHPAT</sequence>
<comment type="caution">
    <text evidence="3">The sequence shown here is derived from an EMBL/GenBank/DDBJ whole genome shotgun (WGS) entry which is preliminary data.</text>
</comment>
<feature type="transmembrane region" description="Helical" evidence="1">
    <location>
        <begin position="87"/>
        <end position="107"/>
    </location>
</feature>